<reference evidence="2" key="2">
    <citation type="submission" date="2021-09" db="EMBL/GenBank/DDBJ databases">
        <authorList>
            <person name="Gilroy R."/>
        </authorList>
    </citation>
    <scope>NUCLEOTIDE SEQUENCE</scope>
    <source>
        <strain evidence="2">USAMLcec4-12693</strain>
    </source>
</reference>
<comment type="caution">
    <text evidence="2">The sequence shown here is derived from an EMBL/GenBank/DDBJ whole genome shotgun (WGS) entry which is preliminary data.</text>
</comment>
<accession>A0A9D2VZ12</accession>
<dbReference type="NCBIfam" id="NF038403">
    <property type="entry name" value="perm_prefix_1"/>
    <property type="match status" value="1"/>
</dbReference>
<proteinExistence type="predicted"/>
<feature type="transmembrane region" description="Helical" evidence="1">
    <location>
        <begin position="111"/>
        <end position="131"/>
    </location>
</feature>
<evidence type="ECO:0000313" key="2">
    <source>
        <dbReference type="EMBL" id="HJH50795.1"/>
    </source>
</evidence>
<evidence type="ECO:0000313" key="3">
    <source>
        <dbReference type="Proteomes" id="UP000813420"/>
    </source>
</evidence>
<sequence>MDEKKYLDKLTKCIHDPEVRGEVREEYAAHLADCMEALQKKGMSLEEARAEAVRQMGDPVKAGCQMDHIYRTNVDWKMAVWMAACGLLIGFFVLFMRTAYYGEELKNETGLLIWTTVGVVFVVWGFIWSAVEKYHDMDLFYAWANNWNGGGVTNSGLIIGIGLAFLASDVKDILLMVIVFGLLQMAERYLIARCQCRKEERLLWEIGEASTPIYTHKGKAMIGQKEMKVCAKKGEIAQGRPVMVIGLKGFCPVVVPV</sequence>
<dbReference type="EMBL" id="DYXE01000088">
    <property type="protein sequence ID" value="HJH50795.1"/>
    <property type="molecule type" value="Genomic_DNA"/>
</dbReference>
<reference evidence="2" key="1">
    <citation type="journal article" date="2021" name="PeerJ">
        <title>Extensive microbial diversity within the chicken gut microbiome revealed by metagenomics and culture.</title>
        <authorList>
            <person name="Gilroy R."/>
            <person name="Ravi A."/>
            <person name="Getino M."/>
            <person name="Pursley I."/>
            <person name="Horton D.L."/>
            <person name="Alikhan N.F."/>
            <person name="Baker D."/>
            <person name="Gharbi K."/>
            <person name="Hall N."/>
            <person name="Watson M."/>
            <person name="Adriaenssens E.M."/>
            <person name="Foster-Nyarko E."/>
            <person name="Jarju S."/>
            <person name="Secka A."/>
            <person name="Antonio M."/>
            <person name="Oren A."/>
            <person name="Chaudhuri R.R."/>
            <person name="La Ragione R."/>
            <person name="Hildebrand F."/>
            <person name="Pallen M.J."/>
        </authorList>
    </citation>
    <scope>NUCLEOTIDE SEQUENCE</scope>
    <source>
        <strain evidence="2">USAMLcec4-12693</strain>
    </source>
</reference>
<dbReference type="InterPro" id="IPR047928">
    <property type="entry name" value="Perm_prefix_1"/>
</dbReference>
<feature type="transmembrane region" description="Helical" evidence="1">
    <location>
        <begin position="78"/>
        <end position="99"/>
    </location>
</feature>
<keyword evidence="1" id="KW-1133">Transmembrane helix</keyword>
<name>A0A9D2VZ12_9FIRM</name>
<keyword evidence="1" id="KW-0812">Transmembrane</keyword>
<dbReference type="Proteomes" id="UP000813420">
    <property type="component" value="Unassembled WGS sequence"/>
</dbReference>
<organism evidence="2 3">
    <name type="scientific">Merdimonas faecis</name>
    <dbReference type="NCBI Taxonomy" id="1653435"/>
    <lineage>
        <taxon>Bacteria</taxon>
        <taxon>Bacillati</taxon>
        <taxon>Bacillota</taxon>
        <taxon>Clostridia</taxon>
        <taxon>Lachnospirales</taxon>
        <taxon>Lachnospiraceae</taxon>
        <taxon>Merdimonas</taxon>
    </lineage>
</organism>
<dbReference type="RefSeq" id="WP_270644747.1">
    <property type="nucleotide sequence ID" value="NZ_CAWVCY010000179.1"/>
</dbReference>
<keyword evidence="1" id="KW-0472">Membrane</keyword>
<gene>
    <name evidence="2" type="ORF">K8V39_11085</name>
</gene>
<evidence type="ECO:0000256" key="1">
    <source>
        <dbReference type="SAM" id="Phobius"/>
    </source>
</evidence>
<feature type="transmembrane region" description="Helical" evidence="1">
    <location>
        <begin position="173"/>
        <end position="191"/>
    </location>
</feature>
<feature type="transmembrane region" description="Helical" evidence="1">
    <location>
        <begin position="143"/>
        <end position="167"/>
    </location>
</feature>
<dbReference type="AlphaFoldDB" id="A0A9D2VZ12"/>
<protein>
    <submittedName>
        <fullName evidence="2">NfeD family protein</fullName>
    </submittedName>
</protein>